<comment type="subcellular location">
    <subcellularLocation>
        <location evidence="1">Nucleus</location>
    </subcellularLocation>
</comment>
<gene>
    <name evidence="5" type="ORF">HPB48_018043</name>
</gene>
<dbReference type="GO" id="GO:0006974">
    <property type="term" value="P:DNA damage response"/>
    <property type="evidence" value="ECO:0007669"/>
    <property type="project" value="TreeGrafter"/>
</dbReference>
<evidence type="ECO:0000313" key="6">
    <source>
        <dbReference type="Proteomes" id="UP000821853"/>
    </source>
</evidence>
<feature type="compositionally biased region" description="Acidic residues" evidence="3">
    <location>
        <begin position="212"/>
        <end position="228"/>
    </location>
</feature>
<sequence>MLSLGAGSEFLNLSYKHCMRILVTPVFANTTGEAPSKETSQPAQLLGLIGELQLPCVEHHSYHTKNCTLHKELLRRSIVLMRSKFTFFVRRAVWFMRRIVGLKDEFYNRCIINGNLPGSPVDLLDSTTSSRSACTGLERYSNVLKKVECVQTLKSSRLCVRPWLEGTTLRGAGAETPVARWCRGATLGTAIRGVPLGAEARCRRDPRQLDEGEELSFNEAAEEKEELEGLPAASRCQAGQKRHRVAASLA</sequence>
<feature type="region of interest" description="Disordered" evidence="3">
    <location>
        <begin position="212"/>
        <end position="235"/>
    </location>
</feature>
<name>A0A9J6FHU8_HAELO</name>
<dbReference type="OrthoDB" id="27483at2759"/>
<dbReference type="Pfam" id="PF04802">
    <property type="entry name" value="PP4R3"/>
    <property type="match status" value="1"/>
</dbReference>
<evidence type="ECO:0000313" key="5">
    <source>
        <dbReference type="EMBL" id="KAH9362391.1"/>
    </source>
</evidence>
<evidence type="ECO:0000256" key="1">
    <source>
        <dbReference type="ARBA" id="ARBA00004123"/>
    </source>
</evidence>
<dbReference type="AlphaFoldDB" id="A0A9J6FHU8"/>
<proteinExistence type="predicted"/>
<comment type="caution">
    <text evidence="5">The sequence shown here is derived from an EMBL/GenBank/DDBJ whole genome shotgun (WGS) entry which is preliminary data.</text>
</comment>
<dbReference type="PANTHER" id="PTHR23318:SF0">
    <property type="entry name" value="SERINE_THREONINE-PROTEIN PHOSPHATASE 4 REGULATORY SUBUNIT 3"/>
    <property type="match status" value="1"/>
</dbReference>
<keyword evidence="2" id="KW-0539">Nucleus</keyword>
<dbReference type="EMBL" id="JABSTR010000001">
    <property type="protein sequence ID" value="KAH9362391.1"/>
    <property type="molecule type" value="Genomic_DNA"/>
</dbReference>
<dbReference type="PANTHER" id="PTHR23318">
    <property type="entry name" value="ATP SYNTHASE GAMMA-RELATED"/>
    <property type="match status" value="1"/>
</dbReference>
<dbReference type="InterPro" id="IPR006887">
    <property type="entry name" value="P4R3-like_central_dom"/>
</dbReference>
<dbReference type="VEuPathDB" id="VectorBase:HLOH_062943"/>
<reference evidence="5 6" key="1">
    <citation type="journal article" date="2020" name="Cell">
        <title>Large-Scale Comparative Analyses of Tick Genomes Elucidate Their Genetic Diversity and Vector Capacities.</title>
        <authorList>
            <consortium name="Tick Genome and Microbiome Consortium (TIGMIC)"/>
            <person name="Jia N."/>
            <person name="Wang J."/>
            <person name="Shi W."/>
            <person name="Du L."/>
            <person name="Sun Y."/>
            <person name="Zhan W."/>
            <person name="Jiang J.F."/>
            <person name="Wang Q."/>
            <person name="Zhang B."/>
            <person name="Ji P."/>
            <person name="Bell-Sakyi L."/>
            <person name="Cui X.M."/>
            <person name="Yuan T.T."/>
            <person name="Jiang B.G."/>
            <person name="Yang W.F."/>
            <person name="Lam T.T."/>
            <person name="Chang Q.C."/>
            <person name="Ding S.J."/>
            <person name="Wang X.J."/>
            <person name="Zhu J.G."/>
            <person name="Ruan X.D."/>
            <person name="Zhao L."/>
            <person name="Wei J.T."/>
            <person name="Ye R.Z."/>
            <person name="Que T.C."/>
            <person name="Du C.H."/>
            <person name="Zhou Y.H."/>
            <person name="Cheng J.X."/>
            <person name="Dai P.F."/>
            <person name="Guo W.B."/>
            <person name="Han X.H."/>
            <person name="Huang E.J."/>
            <person name="Li L.F."/>
            <person name="Wei W."/>
            <person name="Gao Y.C."/>
            <person name="Liu J.Z."/>
            <person name="Shao H.Z."/>
            <person name="Wang X."/>
            <person name="Wang C.C."/>
            <person name="Yang T.C."/>
            <person name="Huo Q.B."/>
            <person name="Li W."/>
            <person name="Chen H.Y."/>
            <person name="Chen S.E."/>
            <person name="Zhou L.G."/>
            <person name="Ni X.B."/>
            <person name="Tian J.H."/>
            <person name="Sheng Y."/>
            <person name="Liu T."/>
            <person name="Pan Y.S."/>
            <person name="Xia L.Y."/>
            <person name="Li J."/>
            <person name="Zhao F."/>
            <person name="Cao W.C."/>
        </authorList>
    </citation>
    <scope>NUCLEOTIDE SEQUENCE [LARGE SCALE GENOMIC DNA]</scope>
    <source>
        <strain evidence="5">HaeL-2018</strain>
    </source>
</reference>
<organism evidence="5 6">
    <name type="scientific">Haemaphysalis longicornis</name>
    <name type="common">Bush tick</name>
    <dbReference type="NCBI Taxonomy" id="44386"/>
    <lineage>
        <taxon>Eukaryota</taxon>
        <taxon>Metazoa</taxon>
        <taxon>Ecdysozoa</taxon>
        <taxon>Arthropoda</taxon>
        <taxon>Chelicerata</taxon>
        <taxon>Arachnida</taxon>
        <taxon>Acari</taxon>
        <taxon>Parasitiformes</taxon>
        <taxon>Ixodida</taxon>
        <taxon>Ixodoidea</taxon>
        <taxon>Ixodidae</taxon>
        <taxon>Haemaphysalinae</taxon>
        <taxon>Haemaphysalis</taxon>
    </lineage>
</organism>
<evidence type="ECO:0000259" key="4">
    <source>
        <dbReference type="Pfam" id="PF04802"/>
    </source>
</evidence>
<dbReference type="Proteomes" id="UP000821853">
    <property type="component" value="Chromosome 1"/>
</dbReference>
<dbReference type="InterPro" id="IPR051137">
    <property type="entry name" value="PP4R3-like"/>
</dbReference>
<protein>
    <recommendedName>
        <fullName evidence="4">Serine/threonine-protein phosphatase 4 regulatory subunit 3-like central domain-containing protein</fullName>
    </recommendedName>
</protein>
<evidence type="ECO:0000256" key="3">
    <source>
        <dbReference type="SAM" id="MobiDB-lite"/>
    </source>
</evidence>
<evidence type="ECO:0000256" key="2">
    <source>
        <dbReference type="ARBA" id="ARBA00023242"/>
    </source>
</evidence>
<dbReference type="OMA" id="CTGLERY"/>
<dbReference type="GO" id="GO:0030289">
    <property type="term" value="C:protein phosphatase 4 complex"/>
    <property type="evidence" value="ECO:0007669"/>
    <property type="project" value="TreeGrafter"/>
</dbReference>
<accession>A0A9J6FHU8</accession>
<keyword evidence="6" id="KW-1185">Reference proteome</keyword>
<dbReference type="GO" id="GO:0005654">
    <property type="term" value="C:nucleoplasm"/>
    <property type="evidence" value="ECO:0007669"/>
    <property type="project" value="TreeGrafter"/>
</dbReference>
<feature type="domain" description="Serine/threonine-protein phosphatase 4 regulatory subunit 3-like central" evidence="4">
    <location>
        <begin position="8"/>
        <end position="129"/>
    </location>
</feature>
<dbReference type="GO" id="GO:0072542">
    <property type="term" value="F:protein phosphatase activator activity"/>
    <property type="evidence" value="ECO:0007669"/>
    <property type="project" value="TreeGrafter"/>
</dbReference>